<dbReference type="OrthoDB" id="5600543at2759"/>
<feature type="compositionally biased region" description="Basic and acidic residues" evidence="2">
    <location>
        <begin position="418"/>
        <end position="432"/>
    </location>
</feature>
<feature type="region of interest" description="Disordered" evidence="2">
    <location>
        <begin position="552"/>
        <end position="642"/>
    </location>
</feature>
<feature type="compositionally biased region" description="Low complexity" evidence="2">
    <location>
        <begin position="479"/>
        <end position="500"/>
    </location>
</feature>
<feature type="region of interest" description="Disordered" evidence="2">
    <location>
        <begin position="479"/>
        <end position="510"/>
    </location>
</feature>
<keyword evidence="1" id="KW-0479">Metal-binding</keyword>
<dbReference type="AlphaFoldDB" id="A0A1Y2HY40"/>
<dbReference type="EMBL" id="MCFL01000007">
    <property type="protein sequence ID" value="ORZ38864.1"/>
    <property type="molecule type" value="Genomic_DNA"/>
</dbReference>
<comment type="caution">
    <text evidence="4">The sequence shown here is derived from an EMBL/GenBank/DDBJ whole genome shotgun (WGS) entry which is preliminary data.</text>
</comment>
<keyword evidence="5" id="KW-1185">Reference proteome</keyword>
<feature type="compositionally biased region" description="Low complexity" evidence="2">
    <location>
        <begin position="552"/>
        <end position="564"/>
    </location>
</feature>
<feature type="region of interest" description="Disordered" evidence="2">
    <location>
        <begin position="408"/>
        <end position="436"/>
    </location>
</feature>
<feature type="compositionally biased region" description="Low complexity" evidence="2">
    <location>
        <begin position="576"/>
        <end position="600"/>
    </location>
</feature>
<feature type="compositionally biased region" description="Basic and acidic residues" evidence="2">
    <location>
        <begin position="632"/>
        <end position="642"/>
    </location>
</feature>
<feature type="compositionally biased region" description="Basic and acidic residues" evidence="2">
    <location>
        <begin position="116"/>
        <end position="133"/>
    </location>
</feature>
<dbReference type="InterPro" id="IPR013087">
    <property type="entry name" value="Znf_C2H2_type"/>
</dbReference>
<dbReference type="STRING" id="765915.A0A1Y2HY40"/>
<keyword evidence="1" id="KW-0862">Zinc</keyword>
<evidence type="ECO:0000256" key="2">
    <source>
        <dbReference type="SAM" id="MobiDB-lite"/>
    </source>
</evidence>
<accession>A0A1Y2HY40</accession>
<keyword evidence="1" id="KW-0863">Zinc-finger</keyword>
<feature type="compositionally biased region" description="Acidic residues" evidence="2">
    <location>
        <begin position="408"/>
        <end position="417"/>
    </location>
</feature>
<evidence type="ECO:0000313" key="5">
    <source>
        <dbReference type="Proteomes" id="UP000193411"/>
    </source>
</evidence>
<organism evidence="4 5">
    <name type="scientific">Catenaria anguillulae PL171</name>
    <dbReference type="NCBI Taxonomy" id="765915"/>
    <lineage>
        <taxon>Eukaryota</taxon>
        <taxon>Fungi</taxon>
        <taxon>Fungi incertae sedis</taxon>
        <taxon>Blastocladiomycota</taxon>
        <taxon>Blastocladiomycetes</taxon>
        <taxon>Blastocladiales</taxon>
        <taxon>Catenariaceae</taxon>
        <taxon>Catenaria</taxon>
    </lineage>
</organism>
<dbReference type="Proteomes" id="UP000193411">
    <property type="component" value="Unassembled WGS sequence"/>
</dbReference>
<evidence type="ECO:0000313" key="4">
    <source>
        <dbReference type="EMBL" id="ORZ38864.1"/>
    </source>
</evidence>
<name>A0A1Y2HY40_9FUNG</name>
<evidence type="ECO:0000259" key="3">
    <source>
        <dbReference type="PROSITE" id="PS50157"/>
    </source>
</evidence>
<reference evidence="4 5" key="1">
    <citation type="submission" date="2016-07" db="EMBL/GenBank/DDBJ databases">
        <title>Pervasive Adenine N6-methylation of Active Genes in Fungi.</title>
        <authorList>
            <consortium name="DOE Joint Genome Institute"/>
            <person name="Mondo S.J."/>
            <person name="Dannebaum R.O."/>
            <person name="Kuo R.C."/>
            <person name="Labutti K."/>
            <person name="Haridas S."/>
            <person name="Kuo A."/>
            <person name="Salamov A."/>
            <person name="Ahrendt S.R."/>
            <person name="Lipzen A."/>
            <person name="Sullivan W."/>
            <person name="Andreopoulos W.B."/>
            <person name="Clum A."/>
            <person name="Lindquist E."/>
            <person name="Daum C."/>
            <person name="Ramamoorthy G.K."/>
            <person name="Gryganskyi A."/>
            <person name="Culley D."/>
            <person name="Magnuson J.K."/>
            <person name="James T.Y."/>
            <person name="O'Malley M.A."/>
            <person name="Stajich J.E."/>
            <person name="Spatafora J.W."/>
            <person name="Visel A."/>
            <person name="Grigoriev I.V."/>
        </authorList>
    </citation>
    <scope>NUCLEOTIDE SEQUENCE [LARGE SCALE GENOMIC DNA]</scope>
    <source>
        <strain evidence="4 5">PL171</strain>
    </source>
</reference>
<feature type="compositionally biased region" description="Low complexity" evidence="2">
    <location>
        <begin position="186"/>
        <end position="196"/>
    </location>
</feature>
<dbReference type="PROSITE" id="PS00028">
    <property type="entry name" value="ZINC_FINGER_C2H2_1"/>
    <property type="match status" value="2"/>
</dbReference>
<evidence type="ECO:0000256" key="1">
    <source>
        <dbReference type="PROSITE-ProRule" id="PRU00042"/>
    </source>
</evidence>
<proteinExistence type="predicted"/>
<gene>
    <name evidence="4" type="ORF">BCR44DRAFT_48511</name>
</gene>
<dbReference type="PROSITE" id="PS50157">
    <property type="entry name" value="ZINC_FINGER_C2H2_2"/>
    <property type="match status" value="1"/>
</dbReference>
<sequence length="642" mass="67272">MTPPPPTCDLVVGSGLDPRLPNAAGGASLSFCVGPKPLMASMMHGPSPVTQSIAQEIDSIVEREQAFCRDYKCCGSRLADLFELLDHFEECHVGEDGQVVISPCLLPAANTEDQPDCSHESRDSDDIEHELPDRLPPAMSPTRTDTEDVLQEFSLKASGKSCDHQERAPSPRRPTHLLSLPPRSMANQSPSNASGPASPPLTPPAELAGIDSLSLSQQDIIRSSPPPSPTSPVFPSSSAAGTFVTKAHGHGGDRTPPPSSAALTGVWSPEPSPHRLASTVNASGPPRAPSPQTLRRALSVAQEWCSTHASQADPFAFPNATGLQSPPPTSLVRSPDVNWQSRTTLLPTLPASPLAPMAMQVDPPTPCPHSSTHGWTGAGTAVTTNGSHKRTRAAALARVGGVGLDSDLDLSESDMSDLDSKWSAGKESKEGKTGTQNVKDVVRYHPCSVEGCVRGYQTPSGLRTHLASVHGIVLPSHLPTKSSLSSSSSSSSSTSRCSTPAANDPLPITHHCPVPTCPRSYASKSGLKYHILSSHQGLVQAASSSIAATPALSTATTAKQPAAAARRKRKTRRVSDSPPLSSSSANVAAHGGASSNHASSPMPGQVPKFSQPPMPVKTPKKDMPPRRSLRQASRDADNRRGA</sequence>
<feature type="domain" description="C2H2-type" evidence="3">
    <location>
        <begin position="510"/>
        <end position="540"/>
    </location>
</feature>
<dbReference type="SMART" id="SM00355">
    <property type="entry name" value="ZnF_C2H2"/>
    <property type="match status" value="3"/>
</dbReference>
<protein>
    <recommendedName>
        <fullName evidence="3">C2H2-type domain-containing protein</fullName>
    </recommendedName>
</protein>
<feature type="region of interest" description="Disordered" evidence="2">
    <location>
        <begin position="110"/>
        <end position="295"/>
    </location>
</feature>
<dbReference type="GO" id="GO:0008270">
    <property type="term" value="F:zinc ion binding"/>
    <property type="evidence" value="ECO:0007669"/>
    <property type="project" value="UniProtKB-KW"/>
</dbReference>
<feature type="region of interest" description="Disordered" evidence="2">
    <location>
        <begin position="364"/>
        <end position="389"/>
    </location>
</feature>